<feature type="coiled-coil region" evidence="5">
    <location>
        <begin position="101"/>
        <end position="128"/>
    </location>
</feature>
<evidence type="ECO:0000256" key="6">
    <source>
        <dbReference type="SAM" id="Phobius"/>
    </source>
</evidence>
<reference evidence="7 8" key="1">
    <citation type="submission" date="2009-12" db="EMBL/GenBank/DDBJ databases">
        <authorList>
            <person name="Shrivastava S."/>
            <person name="Madupu R."/>
            <person name="Durkin A.S."/>
            <person name="Torralba M."/>
            <person name="Methe B."/>
            <person name="Sutton G.G."/>
            <person name="Strausberg R.L."/>
            <person name="Nelson K.E."/>
        </authorList>
    </citation>
    <scope>NUCLEOTIDE SEQUENCE [LARGE SCALE GENOMIC DNA]</scope>
    <source>
        <strain evidence="7 8">W5455</strain>
    </source>
</reference>
<keyword evidence="8" id="KW-1185">Reference proteome</keyword>
<keyword evidence="6" id="KW-0812">Transmembrane</keyword>
<evidence type="ECO:0000256" key="2">
    <source>
        <dbReference type="ARBA" id="ARBA00009840"/>
    </source>
</evidence>
<accession>A0ABP2HQ61</accession>
<organism evidence="7 8">
    <name type="scientific">Pyramidobacter piscolens W5455</name>
    <dbReference type="NCBI Taxonomy" id="352165"/>
    <lineage>
        <taxon>Bacteria</taxon>
        <taxon>Thermotogati</taxon>
        <taxon>Synergistota</taxon>
        <taxon>Synergistia</taxon>
        <taxon>Synergistales</taxon>
        <taxon>Dethiosulfovibrionaceae</taxon>
        <taxon>Pyramidobacter</taxon>
    </lineage>
</organism>
<evidence type="ECO:0000256" key="1">
    <source>
        <dbReference type="ARBA" id="ARBA00003416"/>
    </source>
</evidence>
<dbReference type="EMBL" id="ADFP01000128">
    <property type="protein sequence ID" value="EFB89555.1"/>
    <property type="molecule type" value="Genomic_DNA"/>
</dbReference>
<dbReference type="Pfam" id="PF02646">
    <property type="entry name" value="RmuC"/>
    <property type="match status" value="1"/>
</dbReference>
<evidence type="ECO:0000256" key="3">
    <source>
        <dbReference type="ARBA" id="ARBA00023054"/>
    </source>
</evidence>
<gene>
    <name evidence="7" type="ORF">HMPREF7215_1998</name>
</gene>
<dbReference type="InterPro" id="IPR003798">
    <property type="entry name" value="DNA_recombination_RmuC"/>
</dbReference>
<evidence type="ECO:0000313" key="8">
    <source>
        <dbReference type="Proteomes" id="UP000006462"/>
    </source>
</evidence>
<keyword evidence="6" id="KW-0472">Membrane</keyword>
<dbReference type="PANTHER" id="PTHR30563:SF0">
    <property type="entry name" value="DNA RECOMBINATION PROTEIN RMUC"/>
    <property type="match status" value="1"/>
</dbReference>
<evidence type="ECO:0000313" key="7">
    <source>
        <dbReference type="EMBL" id="EFB89555.1"/>
    </source>
</evidence>
<evidence type="ECO:0000256" key="4">
    <source>
        <dbReference type="ARBA" id="ARBA00023172"/>
    </source>
</evidence>
<evidence type="ECO:0000256" key="5">
    <source>
        <dbReference type="SAM" id="Coils"/>
    </source>
</evidence>
<name>A0ABP2HQ61_9BACT</name>
<keyword evidence="6" id="KW-1133">Transmembrane helix</keyword>
<comment type="function">
    <text evidence="1">Involved in DNA recombination.</text>
</comment>
<proteinExistence type="inferred from homology"/>
<keyword evidence="3 5" id="KW-0175">Coiled coil</keyword>
<feature type="transmembrane region" description="Helical" evidence="6">
    <location>
        <begin position="326"/>
        <end position="345"/>
    </location>
</feature>
<dbReference type="Proteomes" id="UP000006462">
    <property type="component" value="Unassembled WGS sequence"/>
</dbReference>
<feature type="coiled-coil region" evidence="5">
    <location>
        <begin position="32"/>
        <end position="67"/>
    </location>
</feature>
<keyword evidence="4" id="KW-0233">DNA recombination</keyword>
<comment type="similarity">
    <text evidence="2">Belongs to the RmuC family.</text>
</comment>
<sequence length="434" mass="48181">MENYLPWITAACSLGAAAACVVLLFAQKRGRIATEDLLMELLQQELSEQSEEALRRSSEMRRELNETLRASSMSLTESVRAIGDLQADRIERLEKRSGDLNAAVDKRLESLRTDLLGLRRENQSQLEKIRAGVEERLQETIDKRLGSSFALVQRQLEAVQKGLGEMRSLAGSVGDLKRVLTNVKVRGSWGEVQLRAILEQILSPEQYAANVAIRPDSQERVEYAVRLPGGGDGAPPVWLPIDSKFPLEDYHRLCDASSRGDEQSAAAARAALLRVLESEAKDVCEKYIAPPHSTDFALIFLPIEGLYAEVLRDPAAAERLQRKYRVVVAGPATLAALLSSLRMGFRTLAIQQRSGEVWELLASVRGEFGKFGEALDKARRQLNAAASSIEETGRRTRVLRRRLDAVEHLANMTNFQLCGEENVEASESEDRADS</sequence>
<dbReference type="PANTHER" id="PTHR30563">
    <property type="entry name" value="DNA RECOMBINATION PROTEIN RMUC"/>
    <property type="match status" value="1"/>
</dbReference>
<dbReference type="RefSeq" id="WP_009165999.1">
    <property type="nucleotide sequence ID" value="NZ_ADFP01000128.1"/>
</dbReference>
<comment type="caution">
    <text evidence="7">The sequence shown here is derived from an EMBL/GenBank/DDBJ whole genome shotgun (WGS) entry which is preliminary data.</text>
</comment>
<protein>
    <submittedName>
        <fullName evidence="7">RmuC domain protein</fullName>
    </submittedName>
</protein>
<feature type="transmembrane region" description="Helical" evidence="6">
    <location>
        <begin position="6"/>
        <end position="26"/>
    </location>
</feature>